<dbReference type="AlphaFoldDB" id="A0A0Q0D459"/>
<gene>
    <name evidence="8" type="ORF">ALO41_05038</name>
</gene>
<dbReference type="Pfam" id="PF00589">
    <property type="entry name" value="Phage_integrase"/>
    <property type="match status" value="1"/>
</dbReference>
<comment type="similarity">
    <text evidence="1">Belongs to the 'phage' integrase family.</text>
</comment>
<dbReference type="PANTHER" id="PTHR30349">
    <property type="entry name" value="PHAGE INTEGRASE-RELATED"/>
    <property type="match status" value="1"/>
</dbReference>
<dbReference type="Gene3D" id="1.10.150.130">
    <property type="match status" value="1"/>
</dbReference>
<accession>A0A0Q0D459</accession>
<comment type="caution">
    <text evidence="8">The sequence shown here is derived from an EMBL/GenBank/DDBJ whole genome shotgun (WGS) entry which is preliminary data.</text>
</comment>
<dbReference type="SUPFAM" id="SSF56349">
    <property type="entry name" value="DNA breaking-rejoining enzymes"/>
    <property type="match status" value="1"/>
</dbReference>
<dbReference type="Gene3D" id="1.10.443.10">
    <property type="entry name" value="Intergrase catalytic core"/>
    <property type="match status" value="1"/>
</dbReference>
<reference evidence="8 9" key="1">
    <citation type="submission" date="2015-09" db="EMBL/GenBank/DDBJ databases">
        <title>Genome announcement of multiple Pseudomonas syringae strains.</title>
        <authorList>
            <person name="Thakur S."/>
            <person name="Wang P.W."/>
            <person name="Gong Y."/>
            <person name="Weir B.S."/>
            <person name="Guttman D.S."/>
        </authorList>
    </citation>
    <scope>NUCLEOTIDE SEQUENCE [LARGE SCALE GENOMIC DNA]</scope>
    <source>
        <strain evidence="8 9">ICMP3962</strain>
    </source>
</reference>
<dbReference type="InterPro" id="IPR044068">
    <property type="entry name" value="CB"/>
</dbReference>
<dbReference type="PROSITE" id="PS51898">
    <property type="entry name" value="TYR_RECOMBINASE"/>
    <property type="match status" value="1"/>
</dbReference>
<feature type="domain" description="Core-binding (CB)" evidence="7">
    <location>
        <begin position="1"/>
        <end position="32"/>
    </location>
</feature>
<evidence type="ECO:0000256" key="2">
    <source>
        <dbReference type="ARBA" id="ARBA00022908"/>
    </source>
</evidence>
<dbReference type="EMBL" id="LJRQ01000049">
    <property type="protein sequence ID" value="KPZ17576.1"/>
    <property type="molecule type" value="Genomic_DNA"/>
</dbReference>
<evidence type="ECO:0000256" key="1">
    <source>
        <dbReference type="ARBA" id="ARBA00008857"/>
    </source>
</evidence>
<dbReference type="PANTHER" id="PTHR30349:SF41">
    <property type="entry name" value="INTEGRASE_RECOMBINASE PROTEIN MJ0367-RELATED"/>
    <property type="match status" value="1"/>
</dbReference>
<dbReference type="GO" id="GO:0015074">
    <property type="term" value="P:DNA integration"/>
    <property type="evidence" value="ECO:0007669"/>
    <property type="project" value="UniProtKB-KW"/>
</dbReference>
<dbReference type="InterPro" id="IPR010998">
    <property type="entry name" value="Integrase_recombinase_N"/>
</dbReference>
<keyword evidence="3 5" id="KW-0238">DNA-binding</keyword>
<dbReference type="PROSITE" id="PS51900">
    <property type="entry name" value="CB"/>
    <property type="match status" value="1"/>
</dbReference>
<dbReference type="Proteomes" id="UP000050266">
    <property type="component" value="Unassembled WGS sequence"/>
</dbReference>
<organism evidence="8 9">
    <name type="scientific">Pseudomonas amygdali pv. ulmi</name>
    <dbReference type="NCBI Taxonomy" id="251720"/>
    <lineage>
        <taxon>Bacteria</taxon>
        <taxon>Pseudomonadati</taxon>
        <taxon>Pseudomonadota</taxon>
        <taxon>Gammaproteobacteria</taxon>
        <taxon>Pseudomonadales</taxon>
        <taxon>Pseudomonadaceae</taxon>
        <taxon>Pseudomonas</taxon>
        <taxon>Pseudomonas amygdali</taxon>
    </lineage>
</organism>
<proteinExistence type="inferred from homology"/>
<sequence length="164" mass="17940">MAWRADLEQRSLAGATIRRKLAALASLFDHLLDSNAVTGGNPVHGVKRPKIESNEGKTPALGDHQAKALLEAPDESTLKGLRDRAILAVLLYHGLRREEAAQLQVSDIQERRGIQHLKIHGKGGKVRYLPVTTCNRNGPDLQSSRFSTGIDCVYPSQQTGIICE</sequence>
<name>A0A0Q0D459_PSEA0</name>
<evidence type="ECO:0000259" key="6">
    <source>
        <dbReference type="PROSITE" id="PS51898"/>
    </source>
</evidence>
<dbReference type="GO" id="GO:0003677">
    <property type="term" value="F:DNA binding"/>
    <property type="evidence" value="ECO:0007669"/>
    <property type="project" value="UniProtKB-UniRule"/>
</dbReference>
<evidence type="ECO:0000313" key="8">
    <source>
        <dbReference type="EMBL" id="KPZ17576.1"/>
    </source>
</evidence>
<dbReference type="GO" id="GO:0006310">
    <property type="term" value="P:DNA recombination"/>
    <property type="evidence" value="ECO:0007669"/>
    <property type="project" value="UniProtKB-KW"/>
</dbReference>
<protein>
    <submittedName>
        <fullName evidence="8">Phage integrase family site specific recombinase</fullName>
    </submittedName>
</protein>
<dbReference type="InterPro" id="IPR002104">
    <property type="entry name" value="Integrase_catalytic"/>
</dbReference>
<dbReference type="PATRIC" id="fig|251720.4.peg.2891"/>
<dbReference type="InterPro" id="IPR011010">
    <property type="entry name" value="DNA_brk_join_enz"/>
</dbReference>
<evidence type="ECO:0000256" key="3">
    <source>
        <dbReference type="ARBA" id="ARBA00023125"/>
    </source>
</evidence>
<dbReference type="InterPro" id="IPR013762">
    <property type="entry name" value="Integrase-like_cat_sf"/>
</dbReference>
<evidence type="ECO:0000256" key="4">
    <source>
        <dbReference type="ARBA" id="ARBA00023172"/>
    </source>
</evidence>
<dbReference type="InterPro" id="IPR050090">
    <property type="entry name" value="Tyrosine_recombinase_XerCD"/>
</dbReference>
<evidence type="ECO:0000313" key="9">
    <source>
        <dbReference type="Proteomes" id="UP000050266"/>
    </source>
</evidence>
<keyword evidence="4" id="KW-0233">DNA recombination</keyword>
<keyword evidence="2" id="KW-0229">DNA integration</keyword>
<evidence type="ECO:0000259" key="7">
    <source>
        <dbReference type="PROSITE" id="PS51900"/>
    </source>
</evidence>
<feature type="domain" description="Tyr recombinase" evidence="6">
    <location>
        <begin position="56"/>
        <end position="164"/>
    </location>
</feature>
<evidence type="ECO:0000256" key="5">
    <source>
        <dbReference type="PROSITE-ProRule" id="PRU01248"/>
    </source>
</evidence>